<reference evidence="7" key="1">
    <citation type="submission" date="2017-09" db="EMBL/GenBank/DDBJ databases">
        <title>Depth-based differentiation of microbial function through sediment-hosted aquifers and enrichment of novel symbionts in the deep terrestrial subsurface.</title>
        <authorList>
            <person name="Probst A.J."/>
            <person name="Ladd B."/>
            <person name="Jarett J.K."/>
            <person name="Geller-Mcgrath D.E."/>
            <person name="Sieber C.M.K."/>
            <person name="Emerson J.B."/>
            <person name="Anantharaman K."/>
            <person name="Thomas B.C."/>
            <person name="Malmstrom R."/>
            <person name="Stieglmeier M."/>
            <person name="Klingl A."/>
            <person name="Woyke T."/>
            <person name="Ryan C.M."/>
            <person name="Banfield J.F."/>
        </authorList>
    </citation>
    <scope>NUCLEOTIDE SEQUENCE [LARGE SCALE GENOMIC DNA]</scope>
</reference>
<evidence type="ECO:0000256" key="3">
    <source>
        <dbReference type="ARBA" id="ARBA00022679"/>
    </source>
</evidence>
<name>A0A2M7TKA1_UNCKA</name>
<dbReference type="Gene3D" id="3.40.50.970">
    <property type="match status" value="1"/>
</dbReference>
<comment type="caution">
    <text evidence="6">The sequence shown here is derived from an EMBL/GenBank/DDBJ whole genome shotgun (WGS) entry which is preliminary data.</text>
</comment>
<proteinExistence type="inferred from homology"/>
<dbReference type="PANTHER" id="PTHR43825">
    <property type="entry name" value="PYRUVATE DEHYDROGENASE E1 COMPONENT"/>
    <property type="match status" value="1"/>
</dbReference>
<dbReference type="AlphaFoldDB" id="A0A2M7TKA1"/>
<dbReference type="EMBL" id="PFNL01000066">
    <property type="protein sequence ID" value="PIZ47054.1"/>
    <property type="molecule type" value="Genomic_DNA"/>
</dbReference>
<organism evidence="6 7">
    <name type="scientific">candidate division WWE3 bacterium CG_4_10_14_0_2_um_filter_41_14</name>
    <dbReference type="NCBI Taxonomy" id="1975072"/>
    <lineage>
        <taxon>Bacteria</taxon>
        <taxon>Katanobacteria</taxon>
    </lineage>
</organism>
<comment type="cofactor">
    <cofactor evidence="1">
        <name>thiamine diphosphate</name>
        <dbReference type="ChEBI" id="CHEBI:58937"/>
    </cofactor>
</comment>
<evidence type="ECO:0000256" key="1">
    <source>
        <dbReference type="ARBA" id="ARBA00001964"/>
    </source>
</evidence>
<dbReference type="GO" id="GO:0016740">
    <property type="term" value="F:transferase activity"/>
    <property type="evidence" value="ECO:0007669"/>
    <property type="project" value="UniProtKB-KW"/>
</dbReference>
<dbReference type="Gene3D" id="3.40.50.920">
    <property type="match status" value="1"/>
</dbReference>
<keyword evidence="4" id="KW-0786">Thiamine pyrophosphate</keyword>
<evidence type="ECO:0000256" key="2">
    <source>
        <dbReference type="ARBA" id="ARBA00007131"/>
    </source>
</evidence>
<dbReference type="InterPro" id="IPR029061">
    <property type="entry name" value="THDP-binding"/>
</dbReference>
<dbReference type="CDD" id="cd07033">
    <property type="entry name" value="TPP_PYR_DXS_TK_like"/>
    <property type="match status" value="1"/>
</dbReference>
<feature type="domain" description="Transketolase-like pyrimidine-binding" evidence="5">
    <location>
        <begin position="14"/>
        <end position="179"/>
    </location>
</feature>
<dbReference type="PANTHER" id="PTHR43825:SF1">
    <property type="entry name" value="TRANSKETOLASE-LIKE PYRIMIDINE-BINDING DOMAIN-CONTAINING PROTEIN"/>
    <property type="match status" value="1"/>
</dbReference>
<sequence length="324" mass="35154">MISQNIHYPSEELLATRDGFGEALVEAGKRNSNVVVLSADLTESTRCNWFKETFPDRFIQVGVSEQNLVTVASGMAAAGKIPIINSYAVFSPGRNWEQIRTTICYNDLPVVIAGHHAGLLTGPDGATHQALEDIALMSVLPNMTVLVPADYVEAKKATLAAIAHPSPVYIRLQRPKTQNFTIPETEFEIGRSHVIRTGNDVTLVSCGPLVYSALEAAEALSLQEISVEVINASSIKPFDLETLLLSVKKTNKVVTLEDHQITGGLGAIVSSLLSEYHPVRVKHIGVQDSFGQSGSADDLYRLYGLDTESIVQKIVGFVQNVRSL</sequence>
<accession>A0A2M7TKA1</accession>
<dbReference type="InterPro" id="IPR033248">
    <property type="entry name" value="Transketolase_C"/>
</dbReference>
<keyword evidence="3" id="KW-0808">Transferase</keyword>
<dbReference type="SMART" id="SM00861">
    <property type="entry name" value="Transket_pyr"/>
    <property type="match status" value="1"/>
</dbReference>
<dbReference type="Pfam" id="PF02780">
    <property type="entry name" value="Transketolase_C"/>
    <property type="match status" value="1"/>
</dbReference>
<dbReference type="Pfam" id="PF02779">
    <property type="entry name" value="Transket_pyr"/>
    <property type="match status" value="1"/>
</dbReference>
<dbReference type="SUPFAM" id="SSF52518">
    <property type="entry name" value="Thiamin diphosphate-binding fold (THDP-binding)"/>
    <property type="match status" value="1"/>
</dbReference>
<evidence type="ECO:0000313" key="7">
    <source>
        <dbReference type="Proteomes" id="UP000228920"/>
    </source>
</evidence>
<evidence type="ECO:0000256" key="4">
    <source>
        <dbReference type="ARBA" id="ARBA00023052"/>
    </source>
</evidence>
<dbReference type="PROSITE" id="PS00802">
    <property type="entry name" value="TRANSKETOLASE_2"/>
    <property type="match status" value="1"/>
</dbReference>
<protein>
    <submittedName>
        <fullName evidence="6">Transketolase</fullName>
    </submittedName>
</protein>
<dbReference type="InterPro" id="IPR020826">
    <property type="entry name" value="Transketolase_BS"/>
</dbReference>
<gene>
    <name evidence="6" type="ORF">COY32_02230</name>
</gene>
<evidence type="ECO:0000259" key="5">
    <source>
        <dbReference type="SMART" id="SM00861"/>
    </source>
</evidence>
<dbReference type="Proteomes" id="UP000228920">
    <property type="component" value="Unassembled WGS sequence"/>
</dbReference>
<dbReference type="SUPFAM" id="SSF52922">
    <property type="entry name" value="TK C-terminal domain-like"/>
    <property type="match status" value="1"/>
</dbReference>
<dbReference type="FunFam" id="3.40.50.970:FF:000129">
    <property type="entry name" value="Transketolase"/>
    <property type="match status" value="1"/>
</dbReference>
<dbReference type="InterPro" id="IPR051157">
    <property type="entry name" value="PDH/Transketolase"/>
</dbReference>
<evidence type="ECO:0000313" key="6">
    <source>
        <dbReference type="EMBL" id="PIZ47054.1"/>
    </source>
</evidence>
<comment type="similarity">
    <text evidence="2">Belongs to the transketolase family.</text>
</comment>
<dbReference type="InterPro" id="IPR009014">
    <property type="entry name" value="Transketo_C/PFOR_II"/>
</dbReference>
<dbReference type="InterPro" id="IPR005475">
    <property type="entry name" value="Transketolase-like_Pyr-bd"/>
</dbReference>